<dbReference type="GO" id="GO:0000917">
    <property type="term" value="P:division septum assembly"/>
    <property type="evidence" value="ECO:0007669"/>
    <property type="project" value="UniProtKB-KW"/>
</dbReference>
<keyword evidence="6" id="KW-0717">Septation</keyword>
<dbReference type="GO" id="GO:0007059">
    <property type="term" value="P:chromosome segregation"/>
    <property type="evidence" value="ECO:0007669"/>
    <property type="project" value="TreeGrafter"/>
</dbReference>
<protein>
    <submittedName>
        <fullName evidence="9">Nucleoid occlusion protein</fullName>
    </submittedName>
</protein>
<sequence length="287" mass="32881">MAFSLFGKKDKNKADELVEQDLTQRVEEIPLNQIMPNQFQPRTVFDQEKIEELAETIKIHGLIQPIVLREMEENSEESRYEIIAGERRYRAAVYLEMETIPAIVQEFTDDESAALALIENLQREQLTPIEEAVAYQSLLEMNGVTQEALAKQVGKSQSAVANKLRLLKLPKGIQEAVLAKEISERHARSLLALESEEDQLKVLDKIRDNHLNVKQTDELIREFLTKKDEKPKKKANLRLVSKDARIALNTIKESVSMVQKGGMDLNINEQESDDFFEITIQIPKNKK</sequence>
<evidence type="ECO:0000313" key="9">
    <source>
        <dbReference type="EMBL" id="MBC1522149.1"/>
    </source>
</evidence>
<dbReference type="GO" id="GO:0045881">
    <property type="term" value="P:positive regulation of sporulation resulting in formation of a cellular spore"/>
    <property type="evidence" value="ECO:0007669"/>
    <property type="project" value="TreeGrafter"/>
</dbReference>
<comment type="subcellular location">
    <subcellularLocation>
        <location evidence="1">Cytoplasm</location>
        <location evidence="1">Nucleoid</location>
    </subcellularLocation>
</comment>
<comment type="similarity">
    <text evidence="2">Belongs to the ParB family.</text>
</comment>
<evidence type="ECO:0000256" key="7">
    <source>
        <dbReference type="ARBA" id="ARBA00023306"/>
    </source>
</evidence>
<proteinExistence type="inferred from homology"/>
<dbReference type="FunFam" id="3.90.1530.30:FF:000001">
    <property type="entry name" value="Chromosome partitioning protein ParB"/>
    <property type="match status" value="1"/>
</dbReference>
<name>A0A841ZN94_9LIST</name>
<dbReference type="Pfam" id="PF17762">
    <property type="entry name" value="HTH_ParB"/>
    <property type="match status" value="1"/>
</dbReference>
<dbReference type="CDD" id="cd16393">
    <property type="entry name" value="SPO0J_N"/>
    <property type="match status" value="1"/>
</dbReference>
<evidence type="ECO:0000256" key="3">
    <source>
        <dbReference type="ARBA" id="ARBA00022490"/>
    </source>
</evidence>
<dbReference type="SUPFAM" id="SSF109709">
    <property type="entry name" value="KorB DNA-binding domain-like"/>
    <property type="match status" value="1"/>
</dbReference>
<dbReference type="InterPro" id="IPR003115">
    <property type="entry name" value="ParB_N"/>
</dbReference>
<dbReference type="Proteomes" id="UP000559885">
    <property type="component" value="Unassembled WGS sequence"/>
</dbReference>
<dbReference type="NCBIfam" id="TIGR04285">
    <property type="entry name" value="nucleoid_noc"/>
    <property type="match status" value="1"/>
</dbReference>
<keyword evidence="4" id="KW-0132">Cell division</keyword>
<dbReference type="FunFam" id="1.10.10.2830:FF:000001">
    <property type="entry name" value="Chromosome partitioning protein ParB"/>
    <property type="match status" value="1"/>
</dbReference>
<dbReference type="InterPro" id="IPR041468">
    <property type="entry name" value="HTH_ParB/Spo0J"/>
</dbReference>
<dbReference type="GO" id="GO:0003677">
    <property type="term" value="F:DNA binding"/>
    <property type="evidence" value="ECO:0007669"/>
    <property type="project" value="UniProtKB-KW"/>
</dbReference>
<dbReference type="AlphaFoldDB" id="A0A841ZN94"/>
<evidence type="ECO:0000256" key="2">
    <source>
        <dbReference type="ARBA" id="ARBA00006295"/>
    </source>
</evidence>
<dbReference type="InterPro" id="IPR023705">
    <property type="entry name" value="Nucleoid_occlusion_protein"/>
</dbReference>
<dbReference type="InterPro" id="IPR050336">
    <property type="entry name" value="Chromosome_partition/occlusion"/>
</dbReference>
<evidence type="ECO:0000259" key="8">
    <source>
        <dbReference type="SMART" id="SM00470"/>
    </source>
</evidence>
<dbReference type="GO" id="GO:0005694">
    <property type="term" value="C:chromosome"/>
    <property type="evidence" value="ECO:0007669"/>
    <property type="project" value="TreeGrafter"/>
</dbReference>
<keyword evidence="7" id="KW-0131">Cell cycle</keyword>
<evidence type="ECO:0000256" key="4">
    <source>
        <dbReference type="ARBA" id="ARBA00022618"/>
    </source>
</evidence>
<dbReference type="Pfam" id="PF02195">
    <property type="entry name" value="ParB_N"/>
    <property type="match status" value="1"/>
</dbReference>
<dbReference type="PANTHER" id="PTHR33375">
    <property type="entry name" value="CHROMOSOME-PARTITIONING PROTEIN PARB-RELATED"/>
    <property type="match status" value="1"/>
</dbReference>
<feature type="domain" description="ParB-like N-terminal" evidence="8">
    <location>
        <begin position="27"/>
        <end position="121"/>
    </location>
</feature>
<dbReference type="GO" id="GO:0009295">
    <property type="term" value="C:nucleoid"/>
    <property type="evidence" value="ECO:0007669"/>
    <property type="project" value="UniProtKB-SubCell"/>
</dbReference>
<dbReference type="InterPro" id="IPR036086">
    <property type="entry name" value="ParB/Sulfiredoxin_sf"/>
</dbReference>
<evidence type="ECO:0000256" key="1">
    <source>
        <dbReference type="ARBA" id="ARBA00004453"/>
    </source>
</evidence>
<evidence type="ECO:0000256" key="6">
    <source>
        <dbReference type="ARBA" id="ARBA00023210"/>
    </source>
</evidence>
<dbReference type="SMART" id="SM00470">
    <property type="entry name" value="ParB"/>
    <property type="match status" value="1"/>
</dbReference>
<keyword evidence="5" id="KW-0238">DNA-binding</keyword>
<dbReference type="NCBIfam" id="TIGR00180">
    <property type="entry name" value="parB_part"/>
    <property type="match status" value="1"/>
</dbReference>
<accession>A0A841ZN94</accession>
<evidence type="ECO:0000313" key="10">
    <source>
        <dbReference type="Proteomes" id="UP000559885"/>
    </source>
</evidence>
<organism evidence="9 10">
    <name type="scientific">Listeria aquatica</name>
    <dbReference type="NCBI Taxonomy" id="1494960"/>
    <lineage>
        <taxon>Bacteria</taxon>
        <taxon>Bacillati</taxon>
        <taxon>Bacillota</taxon>
        <taxon>Bacilli</taxon>
        <taxon>Bacillales</taxon>
        <taxon>Listeriaceae</taxon>
        <taxon>Listeria</taxon>
    </lineage>
</organism>
<evidence type="ECO:0000256" key="5">
    <source>
        <dbReference type="ARBA" id="ARBA00023125"/>
    </source>
</evidence>
<dbReference type="SUPFAM" id="SSF110849">
    <property type="entry name" value="ParB/Sulfiredoxin"/>
    <property type="match status" value="1"/>
</dbReference>
<dbReference type="PANTHER" id="PTHR33375:SF8">
    <property type="entry name" value="NUCLEOID OCCLUSION PROTEIN"/>
    <property type="match status" value="1"/>
</dbReference>
<gene>
    <name evidence="9" type="primary">noc</name>
    <name evidence="9" type="ORF">HB912_10875</name>
</gene>
<dbReference type="Gene3D" id="3.90.1530.30">
    <property type="match status" value="1"/>
</dbReference>
<comment type="caution">
    <text evidence="9">The sequence shown here is derived from an EMBL/GenBank/DDBJ whole genome shotgun (WGS) entry which is preliminary data.</text>
</comment>
<keyword evidence="3" id="KW-0963">Cytoplasm</keyword>
<dbReference type="Gene3D" id="1.10.10.2830">
    <property type="match status" value="1"/>
</dbReference>
<reference evidence="9 10" key="1">
    <citation type="submission" date="2020-03" db="EMBL/GenBank/DDBJ databases">
        <title>Soil Listeria distribution.</title>
        <authorList>
            <person name="Liao J."/>
            <person name="Wiedmann M."/>
        </authorList>
    </citation>
    <scope>NUCLEOTIDE SEQUENCE [LARGE SCALE GENOMIC DNA]</scope>
    <source>
        <strain evidence="9 10">FSL L7-1507</strain>
    </source>
</reference>
<dbReference type="RefSeq" id="WP_185374524.1">
    <property type="nucleotide sequence ID" value="NZ_CP195758.1"/>
</dbReference>
<dbReference type="EMBL" id="JAARRM010000005">
    <property type="protein sequence ID" value="MBC1522149.1"/>
    <property type="molecule type" value="Genomic_DNA"/>
</dbReference>
<dbReference type="InterPro" id="IPR004437">
    <property type="entry name" value="ParB/RepB/Spo0J"/>
</dbReference>